<sequence length="51" mass="5648">MHKQKYLVELGRMSFVKGKWEAKTRSGEVGEMAASSFEREATSKNATQLGG</sequence>
<name>A0A401ZTF3_9CHLR</name>
<evidence type="ECO:0000313" key="2">
    <source>
        <dbReference type="EMBL" id="GCE10169.1"/>
    </source>
</evidence>
<reference evidence="3" key="1">
    <citation type="submission" date="2018-12" db="EMBL/GenBank/DDBJ databases">
        <title>Tengunoibacter tsumagoiensis gen. nov., sp. nov., Dictyobacter kobayashii sp. nov., D. alpinus sp. nov., and D. joshuensis sp. nov. and description of Dictyobacteraceae fam. nov. within the order Ktedonobacterales isolated from Tengu-no-mugimeshi.</title>
        <authorList>
            <person name="Wang C.M."/>
            <person name="Zheng Y."/>
            <person name="Sakai Y."/>
            <person name="Toyoda A."/>
            <person name="Minakuchi Y."/>
            <person name="Abe K."/>
            <person name="Yokota A."/>
            <person name="Yabe S."/>
        </authorList>
    </citation>
    <scope>NUCLEOTIDE SEQUENCE [LARGE SCALE GENOMIC DNA]</scope>
    <source>
        <strain evidence="3">Uno3</strain>
    </source>
</reference>
<proteinExistence type="predicted"/>
<dbReference type="RefSeq" id="WP_161975169.1">
    <property type="nucleotide sequence ID" value="NZ_BIFR01000001.1"/>
</dbReference>
<dbReference type="Proteomes" id="UP000287352">
    <property type="component" value="Unassembled WGS sequence"/>
</dbReference>
<feature type="region of interest" description="Disordered" evidence="1">
    <location>
        <begin position="31"/>
        <end position="51"/>
    </location>
</feature>
<comment type="caution">
    <text evidence="2">The sequence shown here is derived from an EMBL/GenBank/DDBJ whole genome shotgun (WGS) entry which is preliminary data.</text>
</comment>
<evidence type="ECO:0000256" key="1">
    <source>
        <dbReference type="SAM" id="MobiDB-lite"/>
    </source>
</evidence>
<dbReference type="EMBL" id="BIFR01000001">
    <property type="protein sequence ID" value="GCE10169.1"/>
    <property type="molecule type" value="Genomic_DNA"/>
</dbReference>
<gene>
    <name evidence="2" type="ORF">KTT_00280</name>
</gene>
<protein>
    <submittedName>
        <fullName evidence="2">Uncharacterized protein</fullName>
    </submittedName>
</protein>
<keyword evidence="3" id="KW-1185">Reference proteome</keyword>
<dbReference type="AlphaFoldDB" id="A0A401ZTF3"/>
<accession>A0A401ZTF3</accession>
<organism evidence="2 3">
    <name type="scientific">Tengunoibacter tsumagoiensis</name>
    <dbReference type="NCBI Taxonomy" id="2014871"/>
    <lineage>
        <taxon>Bacteria</taxon>
        <taxon>Bacillati</taxon>
        <taxon>Chloroflexota</taxon>
        <taxon>Ktedonobacteria</taxon>
        <taxon>Ktedonobacterales</taxon>
        <taxon>Dictyobacteraceae</taxon>
        <taxon>Tengunoibacter</taxon>
    </lineage>
</organism>
<evidence type="ECO:0000313" key="3">
    <source>
        <dbReference type="Proteomes" id="UP000287352"/>
    </source>
</evidence>